<gene>
    <name evidence="1" type="ORF">HO173_001260</name>
</gene>
<dbReference type="Gene3D" id="3.10.450.50">
    <property type="match status" value="1"/>
</dbReference>
<dbReference type="Proteomes" id="UP000578531">
    <property type="component" value="Unassembled WGS sequence"/>
</dbReference>
<reference evidence="1 2" key="1">
    <citation type="journal article" date="2020" name="Genomics">
        <title>Complete, high-quality genomes from long-read metagenomic sequencing of two wolf lichen thalli reveals enigmatic genome architecture.</title>
        <authorList>
            <person name="McKenzie S.K."/>
            <person name="Walston R.F."/>
            <person name="Allen J.L."/>
        </authorList>
    </citation>
    <scope>NUCLEOTIDE SEQUENCE [LARGE SCALE GENOMIC DNA]</scope>
    <source>
        <strain evidence="1">WasteWater2</strain>
    </source>
</reference>
<evidence type="ECO:0000313" key="2">
    <source>
        <dbReference type="Proteomes" id="UP000578531"/>
    </source>
</evidence>
<dbReference type="GeneID" id="59282935"/>
<evidence type="ECO:0000313" key="1">
    <source>
        <dbReference type="EMBL" id="KAF6240589.1"/>
    </source>
</evidence>
<protein>
    <submittedName>
        <fullName evidence="1">Uncharacterized protein</fullName>
    </submittedName>
</protein>
<dbReference type="PANTHER" id="PTHR34213:SF2">
    <property type="entry name" value="NUCLEAR TRANSPORT FACTOR 2 (NTF2) FAMILY PROTEIN"/>
    <property type="match status" value="1"/>
</dbReference>
<proteinExistence type="predicted"/>
<comment type="caution">
    <text evidence="1">The sequence shown here is derived from an EMBL/GenBank/DDBJ whole genome shotgun (WGS) entry which is preliminary data.</text>
</comment>
<dbReference type="OrthoDB" id="2400485at2759"/>
<sequence>MSSGTSDLNIENTNIKTASGVSLDEHKKTLVGSVLDVSVDYCTSDVPRKPDDTQLFAGRPSLKKLQLWDDNGVFQDPITIAEGRKQYEAQWYGLQAAFSEIERLHHEVTSGGNPITMDLRTRYVVKGIGKEQTIDSKINIFHDKDTGKITKVEDKWDGKLPDSSLMNAFRKINAVTVPKVVGVPKSDEEDAKLGNQ</sequence>
<dbReference type="AlphaFoldDB" id="A0A8H6G4S7"/>
<dbReference type="InterPro" id="IPR032710">
    <property type="entry name" value="NTF2-like_dom_sf"/>
</dbReference>
<organism evidence="1 2">
    <name type="scientific">Letharia columbiana</name>
    <dbReference type="NCBI Taxonomy" id="112416"/>
    <lineage>
        <taxon>Eukaryota</taxon>
        <taxon>Fungi</taxon>
        <taxon>Dikarya</taxon>
        <taxon>Ascomycota</taxon>
        <taxon>Pezizomycotina</taxon>
        <taxon>Lecanoromycetes</taxon>
        <taxon>OSLEUM clade</taxon>
        <taxon>Lecanoromycetidae</taxon>
        <taxon>Lecanorales</taxon>
        <taxon>Lecanorineae</taxon>
        <taxon>Parmeliaceae</taxon>
        <taxon>Letharia</taxon>
    </lineage>
</organism>
<dbReference type="RefSeq" id="XP_037169848.1">
    <property type="nucleotide sequence ID" value="XM_037303201.1"/>
</dbReference>
<name>A0A8H6G4S7_9LECA</name>
<keyword evidence="2" id="KW-1185">Reference proteome</keyword>
<accession>A0A8H6G4S7</accession>
<dbReference type="EMBL" id="JACCJC010000003">
    <property type="protein sequence ID" value="KAF6240589.1"/>
    <property type="molecule type" value="Genomic_DNA"/>
</dbReference>
<dbReference type="SUPFAM" id="SSF54427">
    <property type="entry name" value="NTF2-like"/>
    <property type="match status" value="1"/>
</dbReference>
<dbReference type="PANTHER" id="PTHR34213">
    <property type="entry name" value="NUCLEAR TRANSPORT FACTOR 2 (NTF2) FAMILY PROTEIN"/>
    <property type="match status" value="1"/>
</dbReference>